<name>A0A1T3NW25_9ACTN</name>
<gene>
    <name evidence="2" type="ORF">B4N89_07765</name>
</gene>
<protein>
    <recommendedName>
        <fullName evidence="1">Asparagine synthetase domain-containing protein</fullName>
    </recommendedName>
</protein>
<accession>A0A1T3NW25</accession>
<dbReference type="AlphaFoldDB" id="A0A1T3NW25"/>
<comment type="caution">
    <text evidence="2">The sequence shown here is derived from an EMBL/GenBank/DDBJ whole genome shotgun (WGS) entry which is preliminary data.</text>
</comment>
<dbReference type="InterPro" id="IPR001962">
    <property type="entry name" value="Asn_synthase"/>
</dbReference>
<evidence type="ECO:0000259" key="1">
    <source>
        <dbReference type="Pfam" id="PF00733"/>
    </source>
</evidence>
<sequence length="613" mass="65105">MTIVGGFVAKERHTPLPVPVFAELHEELPVWSMPDGPMPAGRIARSPRRVVCVMGDCGADQDALTTMAVRGVHPTDLTRWPGAYSLIEITETATTVHADLAAAVPIYWTVVASGLAWSTSARVLAGLTRAGVDHTWLAIRILTPALPDALATRTAFAGVHRVPAGHRVDLAPTGTSTQVPVWSADPTATYAEAASRLGRALTASVTLRVLTENGRPTADLSGGFDSVALTRIGARALAERNRTIGAITVHHKDAATGGDLDYVPDAAHHPAIRHHMLALDDRHQPYTDVHAVLPATDEAPPAAVGHVYFTHQLITARDVFDTTAHLTGDGGDTLLCPPLVYLADLLRTGHRRSAVVHALGWAHLHGAHPRRVLRQARTAGRTSRSLSLRRVADVLTGDADVPGGIALLPVECPPTWATRDACGLAADAYLDAARAARYEPSLADRGNAVTWQQIGEIGRTAAADAHLAFALTGVRLHNPFVDSAVVAAALACPSRQRTRPDAYKPLLLEAMPGLLPPSISARKTKGQSTDDHIRGLRTHLDEVLNLADGHLAELALLDVDMLGIAVRHTAAGIGSDRIEPVIAGEMWLRAHHAARVPTWHNLPSPDPAPPGTA</sequence>
<organism evidence="2 3">
    <name type="scientific">Embleya scabrispora</name>
    <dbReference type="NCBI Taxonomy" id="159449"/>
    <lineage>
        <taxon>Bacteria</taxon>
        <taxon>Bacillati</taxon>
        <taxon>Actinomycetota</taxon>
        <taxon>Actinomycetes</taxon>
        <taxon>Kitasatosporales</taxon>
        <taxon>Streptomycetaceae</taxon>
        <taxon>Embleya</taxon>
    </lineage>
</organism>
<dbReference type="Pfam" id="PF00733">
    <property type="entry name" value="Asn_synthase"/>
    <property type="match status" value="1"/>
</dbReference>
<proteinExistence type="predicted"/>
<dbReference type="SUPFAM" id="SSF56235">
    <property type="entry name" value="N-terminal nucleophile aminohydrolases (Ntn hydrolases)"/>
    <property type="match status" value="1"/>
</dbReference>
<evidence type="ECO:0000313" key="3">
    <source>
        <dbReference type="Proteomes" id="UP000190037"/>
    </source>
</evidence>
<feature type="domain" description="Asparagine synthetase" evidence="1">
    <location>
        <begin position="198"/>
        <end position="588"/>
    </location>
</feature>
<dbReference type="Proteomes" id="UP000190037">
    <property type="component" value="Unassembled WGS sequence"/>
</dbReference>
<reference evidence="2 3" key="1">
    <citation type="submission" date="2017-03" db="EMBL/GenBank/DDBJ databases">
        <title>Draft genome sequence of Streptomyces scabrisporus NF3, endophyte isolated from Amphipterygium adstringens.</title>
        <authorList>
            <person name="Vazquez M."/>
            <person name="Ceapa C.D."/>
            <person name="Rodriguez Luna D."/>
            <person name="Sanchez Esquivel S."/>
        </authorList>
    </citation>
    <scope>NUCLEOTIDE SEQUENCE [LARGE SCALE GENOMIC DNA]</scope>
    <source>
        <strain evidence="2 3">NF3</strain>
    </source>
</reference>
<dbReference type="Gene3D" id="3.40.50.620">
    <property type="entry name" value="HUPs"/>
    <property type="match status" value="2"/>
</dbReference>
<dbReference type="RefSeq" id="WP_078975159.1">
    <property type="nucleotide sequence ID" value="NZ_MWQN01000001.1"/>
</dbReference>
<dbReference type="NCBIfam" id="NF033561">
    <property type="entry name" value="macrolact_Ik_Al"/>
    <property type="match status" value="1"/>
</dbReference>
<dbReference type="SUPFAM" id="SSF52402">
    <property type="entry name" value="Adenine nucleotide alpha hydrolases-like"/>
    <property type="match status" value="1"/>
</dbReference>
<dbReference type="InterPro" id="IPR029055">
    <property type="entry name" value="Ntn_hydrolases_N"/>
</dbReference>
<dbReference type="STRING" id="159449.B4N89_07765"/>
<dbReference type="EMBL" id="MWQN01000001">
    <property type="protein sequence ID" value="OPC80860.1"/>
    <property type="molecule type" value="Genomic_DNA"/>
</dbReference>
<evidence type="ECO:0000313" key="2">
    <source>
        <dbReference type="EMBL" id="OPC80860.1"/>
    </source>
</evidence>
<keyword evidence="3" id="KW-1185">Reference proteome</keyword>
<dbReference type="InterPro" id="IPR014729">
    <property type="entry name" value="Rossmann-like_a/b/a_fold"/>
</dbReference>
<dbReference type="GO" id="GO:0004066">
    <property type="term" value="F:asparagine synthase (glutamine-hydrolyzing) activity"/>
    <property type="evidence" value="ECO:0007669"/>
    <property type="project" value="InterPro"/>
</dbReference>
<dbReference type="OrthoDB" id="7053173at2"/>
<dbReference type="GO" id="GO:0006529">
    <property type="term" value="P:asparagine biosynthetic process"/>
    <property type="evidence" value="ECO:0007669"/>
    <property type="project" value="InterPro"/>
</dbReference>